<dbReference type="InterPro" id="IPR052617">
    <property type="entry name" value="Huntingtin-int_K"/>
</dbReference>
<name>A0A8K0KF49_LADFU</name>
<comment type="caution">
    <text evidence="3">The sequence shown here is derived from an EMBL/GenBank/DDBJ whole genome shotgun (WGS) entry which is preliminary data.</text>
</comment>
<gene>
    <name evidence="3" type="ORF">J437_LFUL012160</name>
</gene>
<proteinExistence type="predicted"/>
<evidence type="ECO:0000256" key="1">
    <source>
        <dbReference type="SAM" id="MobiDB-lite"/>
    </source>
</evidence>
<protein>
    <recommendedName>
        <fullName evidence="2">Nascent polypeptide-associated complex subunit alpha-like UBA domain-containing protein</fullName>
    </recommendedName>
</protein>
<feature type="domain" description="Nascent polypeptide-associated complex subunit alpha-like UBA" evidence="2">
    <location>
        <begin position="177"/>
        <end position="217"/>
    </location>
</feature>
<organism evidence="3 4">
    <name type="scientific">Ladona fulva</name>
    <name type="common">Scarce chaser dragonfly</name>
    <name type="synonym">Libellula fulva</name>
    <dbReference type="NCBI Taxonomy" id="123851"/>
    <lineage>
        <taxon>Eukaryota</taxon>
        <taxon>Metazoa</taxon>
        <taxon>Ecdysozoa</taxon>
        <taxon>Arthropoda</taxon>
        <taxon>Hexapoda</taxon>
        <taxon>Insecta</taxon>
        <taxon>Pterygota</taxon>
        <taxon>Palaeoptera</taxon>
        <taxon>Odonata</taxon>
        <taxon>Epiprocta</taxon>
        <taxon>Anisoptera</taxon>
        <taxon>Libelluloidea</taxon>
        <taxon>Libellulidae</taxon>
        <taxon>Ladona</taxon>
    </lineage>
</organism>
<dbReference type="PANTHER" id="PTHR31184">
    <property type="entry name" value="HUNTINGTIN-INTERACTING PROTEIN K FAMILY MEMBER"/>
    <property type="match status" value="1"/>
</dbReference>
<dbReference type="Proteomes" id="UP000792457">
    <property type="component" value="Unassembled WGS sequence"/>
</dbReference>
<dbReference type="GO" id="GO:0043066">
    <property type="term" value="P:negative regulation of apoptotic process"/>
    <property type="evidence" value="ECO:0007669"/>
    <property type="project" value="TreeGrafter"/>
</dbReference>
<feature type="compositionally biased region" description="Basic and acidic residues" evidence="1">
    <location>
        <begin position="49"/>
        <end position="60"/>
    </location>
</feature>
<reference evidence="3" key="2">
    <citation type="submission" date="2017-10" db="EMBL/GenBank/DDBJ databases">
        <title>Ladona fulva Genome sequencing and assembly.</title>
        <authorList>
            <person name="Murali S."/>
            <person name="Richards S."/>
            <person name="Bandaranaike D."/>
            <person name="Bellair M."/>
            <person name="Blankenburg K."/>
            <person name="Chao H."/>
            <person name="Dinh H."/>
            <person name="Doddapaneni H."/>
            <person name="Dugan-Rocha S."/>
            <person name="Elkadiri S."/>
            <person name="Gnanaolivu R."/>
            <person name="Hernandez B."/>
            <person name="Skinner E."/>
            <person name="Javaid M."/>
            <person name="Lee S."/>
            <person name="Li M."/>
            <person name="Ming W."/>
            <person name="Munidasa M."/>
            <person name="Muniz J."/>
            <person name="Nguyen L."/>
            <person name="Hughes D."/>
            <person name="Osuji N."/>
            <person name="Pu L.-L."/>
            <person name="Puazo M."/>
            <person name="Qu C."/>
            <person name="Quiroz J."/>
            <person name="Raj R."/>
            <person name="Weissenberger G."/>
            <person name="Xin Y."/>
            <person name="Zou X."/>
            <person name="Han Y."/>
            <person name="Worley K."/>
            <person name="Muzny D."/>
            <person name="Gibbs R."/>
        </authorList>
    </citation>
    <scope>NUCLEOTIDE SEQUENCE</scope>
    <source>
        <strain evidence="3">Sampled in the wild</strain>
    </source>
</reference>
<feature type="compositionally biased region" description="Basic and acidic residues" evidence="1">
    <location>
        <begin position="67"/>
        <end position="81"/>
    </location>
</feature>
<evidence type="ECO:0000313" key="4">
    <source>
        <dbReference type="Proteomes" id="UP000792457"/>
    </source>
</evidence>
<accession>A0A8K0KF49</accession>
<dbReference type="CDD" id="cd14361">
    <property type="entry name" value="UBA_HYPK"/>
    <property type="match status" value="1"/>
</dbReference>
<evidence type="ECO:0000259" key="2">
    <source>
        <dbReference type="Pfam" id="PF19026"/>
    </source>
</evidence>
<dbReference type="GO" id="GO:0050821">
    <property type="term" value="P:protein stabilization"/>
    <property type="evidence" value="ECO:0007669"/>
    <property type="project" value="TreeGrafter"/>
</dbReference>
<dbReference type="OrthoDB" id="285219at2759"/>
<dbReference type="AlphaFoldDB" id="A0A8K0KF49"/>
<dbReference type="Pfam" id="PF19026">
    <property type="entry name" value="UBA_HYPK"/>
    <property type="match status" value="1"/>
</dbReference>
<sequence>MLRTQLKCLIRPIDRTEVHISICIRRICTRINDTSMADGEGKGNPGKNMKREKDKEKVCRSENAVTDSEKVNDVTKEKEVSSSDALSGGIDGESQNTNMGDDECIGDIGRDIKQEKGFKKAAKYDSGAADLEKVTDYAEEKEISASDALTGAMTLIGDRRNKEAAEKMAKERELLKVSIKKEDVELIVKEMEIPRSKAEHTLREHHGNIVEALIALTN</sequence>
<keyword evidence="4" id="KW-1185">Reference proteome</keyword>
<feature type="region of interest" description="Disordered" evidence="1">
    <location>
        <begin position="34"/>
        <end position="102"/>
    </location>
</feature>
<reference evidence="3" key="1">
    <citation type="submission" date="2013-04" db="EMBL/GenBank/DDBJ databases">
        <authorList>
            <person name="Qu J."/>
            <person name="Murali S.C."/>
            <person name="Bandaranaike D."/>
            <person name="Bellair M."/>
            <person name="Blankenburg K."/>
            <person name="Chao H."/>
            <person name="Dinh H."/>
            <person name="Doddapaneni H."/>
            <person name="Downs B."/>
            <person name="Dugan-Rocha S."/>
            <person name="Elkadiri S."/>
            <person name="Gnanaolivu R.D."/>
            <person name="Hernandez B."/>
            <person name="Javaid M."/>
            <person name="Jayaseelan J.C."/>
            <person name="Lee S."/>
            <person name="Li M."/>
            <person name="Ming W."/>
            <person name="Munidasa M."/>
            <person name="Muniz J."/>
            <person name="Nguyen L."/>
            <person name="Ongeri F."/>
            <person name="Osuji N."/>
            <person name="Pu L.-L."/>
            <person name="Puazo M."/>
            <person name="Qu C."/>
            <person name="Quiroz J."/>
            <person name="Raj R."/>
            <person name="Weissenberger G."/>
            <person name="Xin Y."/>
            <person name="Zou X."/>
            <person name="Han Y."/>
            <person name="Richards S."/>
            <person name="Worley K."/>
            <person name="Muzny D."/>
            <person name="Gibbs R."/>
        </authorList>
    </citation>
    <scope>NUCLEOTIDE SEQUENCE</scope>
    <source>
        <strain evidence="3">Sampled in the wild</strain>
    </source>
</reference>
<dbReference type="EMBL" id="KZ308628">
    <property type="protein sequence ID" value="KAG8232530.1"/>
    <property type="molecule type" value="Genomic_DNA"/>
</dbReference>
<dbReference type="Gene3D" id="1.10.8.10">
    <property type="entry name" value="DNA helicase RuvA subunit, C-terminal domain"/>
    <property type="match status" value="1"/>
</dbReference>
<dbReference type="PANTHER" id="PTHR31184:SF2">
    <property type="entry name" value="HUNTINGTIN-INTERACTING PROTEIN K"/>
    <property type="match status" value="1"/>
</dbReference>
<dbReference type="InterPro" id="IPR044034">
    <property type="entry name" value="NAC-like_UBA"/>
</dbReference>
<dbReference type="InterPro" id="IPR038922">
    <property type="entry name" value="HYPK_UBA"/>
</dbReference>
<evidence type="ECO:0000313" key="3">
    <source>
        <dbReference type="EMBL" id="KAG8232530.1"/>
    </source>
</evidence>